<reference evidence="2" key="1">
    <citation type="submission" date="2020-01" db="EMBL/GenBank/DDBJ databases">
        <authorList>
            <person name="Meier V. D."/>
            <person name="Meier V D."/>
        </authorList>
    </citation>
    <scope>NUCLEOTIDE SEQUENCE</scope>
    <source>
        <strain evidence="2">HLG_WM_MAG_12</strain>
    </source>
</reference>
<dbReference type="GO" id="GO:0002098">
    <property type="term" value="P:tRNA wobble uridine modification"/>
    <property type="evidence" value="ECO:0007669"/>
    <property type="project" value="TreeGrafter"/>
</dbReference>
<feature type="non-terminal residue" evidence="2">
    <location>
        <position position="1"/>
    </location>
</feature>
<dbReference type="Pfam" id="PF12631">
    <property type="entry name" value="MnmE_helical"/>
    <property type="match status" value="1"/>
</dbReference>
<dbReference type="SUPFAM" id="SSF52540">
    <property type="entry name" value="P-loop containing nucleoside triphosphate hydrolases"/>
    <property type="match status" value="1"/>
</dbReference>
<dbReference type="InterPro" id="IPR005225">
    <property type="entry name" value="Small_GTP-bd"/>
</dbReference>
<proteinExistence type="predicted"/>
<dbReference type="Gene3D" id="1.20.120.430">
    <property type="entry name" value="tRNA modification GTPase MnmE domain 2"/>
    <property type="match status" value="1"/>
</dbReference>
<dbReference type="SUPFAM" id="SSF116878">
    <property type="entry name" value="TrmE connector domain"/>
    <property type="match status" value="1"/>
</dbReference>
<dbReference type="GO" id="GO:0030488">
    <property type="term" value="P:tRNA methylation"/>
    <property type="evidence" value="ECO:0007669"/>
    <property type="project" value="TreeGrafter"/>
</dbReference>
<accession>A0A6S6TFL5</accession>
<name>A0A6S6TFL5_9BACT</name>
<evidence type="ECO:0000313" key="2">
    <source>
        <dbReference type="EMBL" id="CAA6815227.1"/>
    </source>
</evidence>
<feature type="domain" description="TrmE-type G" evidence="1">
    <location>
        <begin position="69"/>
        <end position="224"/>
    </location>
</feature>
<gene>
    <name evidence="2" type="ORF">HELGO_WM62439</name>
</gene>
<dbReference type="Gene3D" id="3.40.50.300">
    <property type="entry name" value="P-loop containing nucleotide triphosphate hydrolases"/>
    <property type="match status" value="1"/>
</dbReference>
<dbReference type="PANTHER" id="PTHR42714:SF2">
    <property type="entry name" value="TRNA MODIFICATION GTPASE GTPBP3, MITOCHONDRIAL"/>
    <property type="match status" value="1"/>
</dbReference>
<dbReference type="PROSITE" id="PS51709">
    <property type="entry name" value="G_TRME"/>
    <property type="match status" value="1"/>
</dbReference>
<dbReference type="InterPro" id="IPR027417">
    <property type="entry name" value="P-loop_NTPase"/>
</dbReference>
<protein>
    <submittedName>
        <fullName evidence="2">GTPase and tRNA-U34 5-formylation enzyme TrmE</fullName>
    </submittedName>
</protein>
<dbReference type="Pfam" id="PF01926">
    <property type="entry name" value="MMR_HSR1"/>
    <property type="match status" value="1"/>
</dbReference>
<sequence length="295" mass="33549">LKGDLKLFCDELREELIIVLAFIEVSIDYAEEDLPEDTLSQIYKKLDFCKDKLSNILDISNRRAGLLRGFSISIIGKPNVGKSSLLNKLLSYNRAIVSDIEGTTRDTIEEELYIGSHLVKIIDTAGIRNAKDDIEIQGILRSKEAIQNSDIVIALFDNSREFDSNDENILSLINEYKDKKEIFTYINKRDLNNSLDLSKIQDYELISADENINIIVDKLKDYLDTKDTDELMLTSSRQIDLVSRALISLNEADISELELFAFNINEAIKSIAYITKSYENDDMLDVMFGSFCLGK</sequence>
<organism evidence="2">
    <name type="scientific">uncultured Campylobacterales bacterium</name>
    <dbReference type="NCBI Taxonomy" id="352960"/>
    <lineage>
        <taxon>Bacteria</taxon>
        <taxon>Pseudomonadati</taxon>
        <taxon>Campylobacterota</taxon>
        <taxon>Epsilonproteobacteria</taxon>
        <taxon>Campylobacterales</taxon>
        <taxon>environmental samples</taxon>
    </lineage>
</organism>
<evidence type="ECO:0000259" key="1">
    <source>
        <dbReference type="PROSITE" id="PS51709"/>
    </source>
</evidence>
<dbReference type="InterPro" id="IPR031168">
    <property type="entry name" value="G_TrmE"/>
</dbReference>
<dbReference type="AlphaFoldDB" id="A0A6S6TFL5"/>
<dbReference type="GO" id="GO:0005829">
    <property type="term" value="C:cytosol"/>
    <property type="evidence" value="ECO:0007669"/>
    <property type="project" value="TreeGrafter"/>
</dbReference>
<dbReference type="InterPro" id="IPR006073">
    <property type="entry name" value="GTP-bd"/>
</dbReference>
<dbReference type="GO" id="GO:0005525">
    <property type="term" value="F:GTP binding"/>
    <property type="evidence" value="ECO:0007669"/>
    <property type="project" value="InterPro"/>
</dbReference>
<dbReference type="PANTHER" id="PTHR42714">
    <property type="entry name" value="TRNA MODIFICATION GTPASE GTPBP3"/>
    <property type="match status" value="1"/>
</dbReference>
<dbReference type="EMBL" id="CACVAW010000066">
    <property type="protein sequence ID" value="CAA6815227.1"/>
    <property type="molecule type" value="Genomic_DNA"/>
</dbReference>
<dbReference type="NCBIfam" id="TIGR00231">
    <property type="entry name" value="small_GTP"/>
    <property type="match status" value="1"/>
</dbReference>
<dbReference type="CDD" id="cd04164">
    <property type="entry name" value="trmE"/>
    <property type="match status" value="1"/>
</dbReference>
<dbReference type="InterPro" id="IPR027368">
    <property type="entry name" value="MnmE_dom2"/>
</dbReference>
<dbReference type="InterPro" id="IPR025867">
    <property type="entry name" value="MnmE_helical"/>
</dbReference>